<name>A0A2N4SYQ5_9MICC</name>
<gene>
    <name evidence="1" type="ORF">AUQ48_00985</name>
</gene>
<dbReference type="RefSeq" id="WP_257879567.1">
    <property type="nucleotide sequence ID" value="NZ_LOMZ01000001.1"/>
</dbReference>
<reference evidence="1 2" key="1">
    <citation type="submission" date="2015-12" db="EMBL/GenBank/DDBJ databases">
        <authorList>
            <person name="Shamseldin A."/>
            <person name="Moawad H."/>
            <person name="Abd El-Rahim W.M."/>
            <person name="Sadowsky M.J."/>
        </authorList>
    </citation>
    <scope>NUCLEOTIDE SEQUENCE [LARGE SCALE GENOMIC DNA]</scope>
    <source>
        <strain evidence="1 2">S43</strain>
    </source>
</reference>
<proteinExistence type="predicted"/>
<organism evidence="1 2">
    <name type="scientific">Kocuria flava</name>
    <dbReference type="NCBI Taxonomy" id="446860"/>
    <lineage>
        <taxon>Bacteria</taxon>
        <taxon>Bacillati</taxon>
        <taxon>Actinomycetota</taxon>
        <taxon>Actinomycetes</taxon>
        <taxon>Micrococcales</taxon>
        <taxon>Micrococcaceae</taxon>
        <taxon>Kocuria</taxon>
    </lineage>
</organism>
<evidence type="ECO:0000313" key="1">
    <source>
        <dbReference type="EMBL" id="PLC11086.1"/>
    </source>
</evidence>
<evidence type="ECO:0000313" key="2">
    <source>
        <dbReference type="Proteomes" id="UP000234632"/>
    </source>
</evidence>
<dbReference type="EMBL" id="LOMZ01000001">
    <property type="protein sequence ID" value="PLC11086.1"/>
    <property type="molecule type" value="Genomic_DNA"/>
</dbReference>
<sequence length="112" mass="11722">MIPVHDPDGAEAGIRGGAVSAMMLGLDHGGLNPEEHSHPVVFFETSGSTAEGSLGRKARGRSVQQNVLALKELLLGLATGEVQQEDPERWDEIPHAPVTGYRTDCAGVVPAG</sequence>
<comment type="caution">
    <text evidence="1">The sequence shown here is derived from an EMBL/GenBank/DDBJ whole genome shotgun (WGS) entry which is preliminary data.</text>
</comment>
<dbReference type="AlphaFoldDB" id="A0A2N4SYQ5"/>
<dbReference type="Proteomes" id="UP000234632">
    <property type="component" value="Unassembled WGS sequence"/>
</dbReference>
<accession>A0A2N4SYQ5</accession>
<protein>
    <submittedName>
        <fullName evidence="1">Uncharacterized protein</fullName>
    </submittedName>
</protein>